<proteinExistence type="predicted"/>
<dbReference type="Proteomes" id="UP000325763">
    <property type="component" value="Chromosome"/>
</dbReference>
<dbReference type="GO" id="GO:0022857">
    <property type="term" value="F:transmembrane transporter activity"/>
    <property type="evidence" value="ECO:0007669"/>
    <property type="project" value="InterPro"/>
</dbReference>
<dbReference type="InterPro" id="IPR036259">
    <property type="entry name" value="MFS_trans_sf"/>
</dbReference>
<dbReference type="PROSITE" id="PS50850">
    <property type="entry name" value="MFS"/>
    <property type="match status" value="1"/>
</dbReference>
<dbReference type="KEGG" id="snq:CP978_32995"/>
<sequence length="444" mass="45292">MSTSLPKAAERDGLTTTGPASPRRDPAPDQAPSSRVRSLLDLVGFGFFPLAFMSRLPFAMTVVGTLTLVSDVRGSVAQSGAVSAATGIGTAVLGPAVGAFADRYGQRRVLLTCAAVNIAGLVGFVLMTYASVSIVWVGAVGFLVGASAPQVAPLSRTRLITLVTAGTPAAHRRDGILSLVMSYESVADESAFVLGPVVIGLLATAFGAGAPLLVAALIAAVFVVAFALHRTAALPKPRDTAGKETAEDARSVLRLRIMILPLGMFLVGAFFGSTLTALTVFMRAHGRELSTGIVYGGMSVGSVAVAILIAFVPERFSLRARWLVFGAIVLAASGLLVRASSVATVTVALACAGCGIGGVIVTLFSIASRRTPRGRTATVMTTLACALIVGQALWTALGGSISQAHGARTGFLMSAATAAALLLVGLTSCAIDGRRTPDPVRKGS</sequence>
<gene>
    <name evidence="5" type="ORF">CP978_32995</name>
</gene>
<dbReference type="RefSeq" id="WP_052454441.1">
    <property type="nucleotide sequence ID" value="NZ_CP009313.1"/>
</dbReference>
<evidence type="ECO:0000313" key="5">
    <source>
        <dbReference type="EMBL" id="QEV42721.1"/>
    </source>
</evidence>
<evidence type="ECO:0000256" key="2">
    <source>
        <dbReference type="ARBA" id="ARBA00022692"/>
    </source>
</evidence>
<name>A0A5P2WCZ9_9ACTN</name>
<dbReference type="EMBL" id="CP023747">
    <property type="protein sequence ID" value="QEV42721.1"/>
    <property type="molecule type" value="Genomic_DNA"/>
</dbReference>
<keyword evidence="2" id="KW-0812">Transmembrane</keyword>
<comment type="subcellular location">
    <subcellularLocation>
        <location evidence="1">Cell membrane</location>
        <topology evidence="1">Multi-pass membrane protein</topology>
    </subcellularLocation>
</comment>
<dbReference type="InterPro" id="IPR020846">
    <property type="entry name" value="MFS_dom"/>
</dbReference>
<dbReference type="OrthoDB" id="9180256at2"/>
<keyword evidence="4" id="KW-0472">Membrane</keyword>
<dbReference type="Pfam" id="PF07690">
    <property type="entry name" value="MFS_1"/>
    <property type="match status" value="1"/>
</dbReference>
<evidence type="ECO:0000256" key="4">
    <source>
        <dbReference type="ARBA" id="ARBA00023136"/>
    </source>
</evidence>
<reference evidence="5 6" key="1">
    <citation type="submission" date="2017-09" db="EMBL/GenBank/DDBJ databases">
        <title>Streptomyces genome completion.</title>
        <authorList>
            <person name="Lee N."/>
            <person name="Cho B.-K."/>
        </authorList>
    </citation>
    <scope>NUCLEOTIDE SEQUENCE [LARGE SCALE GENOMIC DNA]</scope>
    <source>
        <strain evidence="5 6">ATCC 14899</strain>
    </source>
</reference>
<dbReference type="PANTHER" id="PTHR23542:SF1">
    <property type="entry name" value="MAJOR FACILITATOR SUPERFAMILY (MFS) PROFILE DOMAIN-CONTAINING PROTEIN"/>
    <property type="match status" value="1"/>
</dbReference>
<keyword evidence="3" id="KW-1133">Transmembrane helix</keyword>
<accession>A0A5P2WCZ9</accession>
<dbReference type="SUPFAM" id="SSF103473">
    <property type="entry name" value="MFS general substrate transporter"/>
    <property type="match status" value="1"/>
</dbReference>
<evidence type="ECO:0000256" key="3">
    <source>
        <dbReference type="ARBA" id="ARBA00022989"/>
    </source>
</evidence>
<protein>
    <submittedName>
        <fullName evidence="5">MFS transporter</fullName>
    </submittedName>
</protein>
<dbReference type="InterPro" id="IPR011701">
    <property type="entry name" value="MFS"/>
</dbReference>
<dbReference type="PANTHER" id="PTHR23542">
    <property type="match status" value="1"/>
</dbReference>
<dbReference type="GO" id="GO:0005886">
    <property type="term" value="C:plasma membrane"/>
    <property type="evidence" value="ECO:0007669"/>
    <property type="project" value="UniProtKB-SubCell"/>
</dbReference>
<evidence type="ECO:0000256" key="1">
    <source>
        <dbReference type="ARBA" id="ARBA00004651"/>
    </source>
</evidence>
<organism evidence="5 6">
    <name type="scientific">Streptomyces nodosus</name>
    <dbReference type="NCBI Taxonomy" id="40318"/>
    <lineage>
        <taxon>Bacteria</taxon>
        <taxon>Bacillati</taxon>
        <taxon>Actinomycetota</taxon>
        <taxon>Actinomycetes</taxon>
        <taxon>Kitasatosporales</taxon>
        <taxon>Streptomycetaceae</taxon>
        <taxon>Streptomyces</taxon>
    </lineage>
</organism>
<dbReference type="AlphaFoldDB" id="A0A5P2WCZ9"/>
<evidence type="ECO:0000313" key="6">
    <source>
        <dbReference type="Proteomes" id="UP000325763"/>
    </source>
</evidence>
<dbReference type="Gene3D" id="1.20.1250.20">
    <property type="entry name" value="MFS general substrate transporter like domains"/>
    <property type="match status" value="1"/>
</dbReference>